<accession>A0ABW4FM24</accession>
<dbReference type="PROSITE" id="PS50943">
    <property type="entry name" value="HTH_CROC1"/>
    <property type="match status" value="1"/>
</dbReference>
<dbReference type="InterPro" id="IPR001387">
    <property type="entry name" value="Cro/C1-type_HTH"/>
</dbReference>
<dbReference type="PANTHER" id="PTHR46797">
    <property type="entry name" value="HTH-TYPE TRANSCRIPTIONAL REGULATOR"/>
    <property type="match status" value="1"/>
</dbReference>
<evidence type="ECO:0000259" key="2">
    <source>
        <dbReference type="PROSITE" id="PS50943"/>
    </source>
</evidence>
<dbReference type="InterPro" id="IPR050807">
    <property type="entry name" value="TransReg_Diox_bact_type"/>
</dbReference>
<name>A0ABW4FM24_9PSEU</name>
<evidence type="ECO:0000256" key="1">
    <source>
        <dbReference type="ARBA" id="ARBA00023125"/>
    </source>
</evidence>
<dbReference type="InterPro" id="IPR010982">
    <property type="entry name" value="Lambda_DNA-bd_dom_sf"/>
</dbReference>
<proteinExistence type="predicted"/>
<evidence type="ECO:0000313" key="3">
    <source>
        <dbReference type="EMBL" id="MFD1531670.1"/>
    </source>
</evidence>
<keyword evidence="4" id="KW-1185">Reference proteome</keyword>
<dbReference type="Pfam" id="PF13560">
    <property type="entry name" value="HTH_31"/>
    <property type="match status" value="1"/>
</dbReference>
<comment type="caution">
    <text evidence="3">The sequence shown here is derived from an EMBL/GenBank/DDBJ whole genome shotgun (WGS) entry which is preliminary data.</text>
</comment>
<evidence type="ECO:0000313" key="4">
    <source>
        <dbReference type="Proteomes" id="UP001597145"/>
    </source>
</evidence>
<dbReference type="EMBL" id="JBHUCP010000014">
    <property type="protein sequence ID" value="MFD1531670.1"/>
    <property type="molecule type" value="Genomic_DNA"/>
</dbReference>
<organism evidence="3 4">
    <name type="scientific">Pseudonocardia aurantiaca</name>
    <dbReference type="NCBI Taxonomy" id="75290"/>
    <lineage>
        <taxon>Bacteria</taxon>
        <taxon>Bacillati</taxon>
        <taxon>Actinomycetota</taxon>
        <taxon>Actinomycetes</taxon>
        <taxon>Pseudonocardiales</taxon>
        <taxon>Pseudonocardiaceae</taxon>
        <taxon>Pseudonocardia</taxon>
    </lineage>
</organism>
<keyword evidence="1" id="KW-0238">DNA-binding</keyword>
<dbReference type="RefSeq" id="WP_343979749.1">
    <property type="nucleotide sequence ID" value="NZ_BAAAJG010000011.1"/>
</dbReference>
<feature type="domain" description="HTH cro/C1-type" evidence="2">
    <location>
        <begin position="28"/>
        <end position="68"/>
    </location>
</feature>
<sequence length="404" mass="43802">MADNDLARTIGERVQFYRTASRRAKTVVAGLTGITPDYLYQIERGQKIPTVAVLTQLADVLGVPAGELLCGQPARNPARGKTAAGGAIYQALTSRSQSRDAPVALPALQRRVREAWTTWQTSPHRYSQLTERLPALIADIEHAVRTVSASGQTDMQREHLGCAADLYGLLRTVTKRIGRVDLSLLAADRAVRCAEAAGDPLRLAAAHWNMSQVLLADGEPQAAEAVAMRAAERMEPLMAGGTADMAAMYGSVILLGAVAAARNGDAWTARDRIRRAAPLAKLTGERNTMWTAFGPTNVAMYAVSIEFESGEAVEGLRLAERVDHDRSPSIERRVAFLVDQAKGYEQRRDFASALTLLTTAEREAPEDMQYRPAAHAVLRTVAHRGRRHVAAEASQLALRIGLPV</sequence>
<dbReference type="CDD" id="cd00093">
    <property type="entry name" value="HTH_XRE"/>
    <property type="match status" value="1"/>
</dbReference>
<dbReference type="Proteomes" id="UP001597145">
    <property type="component" value="Unassembled WGS sequence"/>
</dbReference>
<dbReference type="PANTHER" id="PTHR46797:SF1">
    <property type="entry name" value="METHYLPHOSPHONATE SYNTHASE"/>
    <property type="match status" value="1"/>
</dbReference>
<dbReference type="SMART" id="SM00530">
    <property type="entry name" value="HTH_XRE"/>
    <property type="match status" value="1"/>
</dbReference>
<protein>
    <submittedName>
        <fullName evidence="3">Helix-turn-helix domain-containing protein</fullName>
    </submittedName>
</protein>
<dbReference type="SUPFAM" id="SSF47413">
    <property type="entry name" value="lambda repressor-like DNA-binding domains"/>
    <property type="match status" value="1"/>
</dbReference>
<gene>
    <name evidence="3" type="ORF">ACFSCY_19740</name>
</gene>
<reference evidence="4" key="1">
    <citation type="journal article" date="2019" name="Int. J. Syst. Evol. Microbiol.">
        <title>The Global Catalogue of Microorganisms (GCM) 10K type strain sequencing project: providing services to taxonomists for standard genome sequencing and annotation.</title>
        <authorList>
            <consortium name="The Broad Institute Genomics Platform"/>
            <consortium name="The Broad Institute Genome Sequencing Center for Infectious Disease"/>
            <person name="Wu L."/>
            <person name="Ma J."/>
        </authorList>
    </citation>
    <scope>NUCLEOTIDE SEQUENCE [LARGE SCALE GENOMIC DNA]</scope>
    <source>
        <strain evidence="4">JCM 12165</strain>
    </source>
</reference>
<dbReference type="Gene3D" id="1.10.260.40">
    <property type="entry name" value="lambda repressor-like DNA-binding domains"/>
    <property type="match status" value="1"/>
</dbReference>